<accession>A0A1X7LT22</accession>
<sequence>MKTTHHLNETKAKATRYNRKNEAPVRWNPRWLEAARAACAVVFLGEGSEAEADQQPKGA</sequence>
<evidence type="ECO:0000313" key="2">
    <source>
        <dbReference type="EMBL" id="SMG56975.1"/>
    </source>
</evidence>
<dbReference type="AlphaFoldDB" id="A0A1X7LT22"/>
<dbReference type="EMBL" id="FXAZ01000007">
    <property type="protein sequence ID" value="SMG56975.1"/>
    <property type="molecule type" value="Genomic_DNA"/>
</dbReference>
<keyword evidence="3" id="KW-1185">Reference proteome</keyword>
<organism evidence="2 3">
    <name type="scientific">Paenibacillus aquistagni</name>
    <dbReference type="NCBI Taxonomy" id="1852522"/>
    <lineage>
        <taxon>Bacteria</taxon>
        <taxon>Bacillati</taxon>
        <taxon>Bacillota</taxon>
        <taxon>Bacilli</taxon>
        <taxon>Bacillales</taxon>
        <taxon>Paenibacillaceae</taxon>
        <taxon>Paenibacillus</taxon>
    </lineage>
</organism>
<evidence type="ECO:0000256" key="1">
    <source>
        <dbReference type="SAM" id="MobiDB-lite"/>
    </source>
</evidence>
<name>A0A1X7LT22_9BACL</name>
<proteinExistence type="predicted"/>
<dbReference type="RefSeq" id="WP_085497875.1">
    <property type="nucleotide sequence ID" value="NZ_FXAZ01000007.1"/>
</dbReference>
<reference evidence="2 3" key="1">
    <citation type="submission" date="2017-04" db="EMBL/GenBank/DDBJ databases">
        <authorList>
            <person name="Afonso C.L."/>
            <person name="Miller P.J."/>
            <person name="Scott M.A."/>
            <person name="Spackman E."/>
            <person name="Goraichik I."/>
            <person name="Dimitrov K.M."/>
            <person name="Suarez D.L."/>
            <person name="Swayne D.E."/>
        </authorList>
    </citation>
    <scope>NUCLEOTIDE SEQUENCE [LARGE SCALE GENOMIC DNA]</scope>
    <source>
        <strain evidence="2 3">11</strain>
    </source>
</reference>
<feature type="region of interest" description="Disordered" evidence="1">
    <location>
        <begin position="1"/>
        <end position="21"/>
    </location>
</feature>
<gene>
    <name evidence="2" type="ORF">SAMN06295960_4304</name>
</gene>
<evidence type="ECO:0000313" key="3">
    <source>
        <dbReference type="Proteomes" id="UP000193834"/>
    </source>
</evidence>
<dbReference type="Proteomes" id="UP000193834">
    <property type="component" value="Unassembled WGS sequence"/>
</dbReference>
<protein>
    <submittedName>
        <fullName evidence="2">Uncharacterized protein</fullName>
    </submittedName>
</protein>
<feature type="compositionally biased region" description="Basic and acidic residues" evidence="1">
    <location>
        <begin position="1"/>
        <end position="12"/>
    </location>
</feature>